<feature type="region of interest" description="Disordered" evidence="1">
    <location>
        <begin position="1"/>
        <end position="21"/>
    </location>
</feature>
<evidence type="ECO:0000313" key="3">
    <source>
        <dbReference type="Proteomes" id="UP000001351"/>
    </source>
</evidence>
<dbReference type="AlphaFoldDB" id="E3FG07"/>
<accession>E3FG07</accession>
<reference evidence="2 3" key="1">
    <citation type="journal article" date="2011" name="Mol. Biol. Evol.">
        <title>Comparative genomic analysis of fruiting body formation in Myxococcales.</title>
        <authorList>
            <person name="Huntley S."/>
            <person name="Hamann N."/>
            <person name="Wegener-Feldbrugge S."/>
            <person name="Treuner-Lange A."/>
            <person name="Kube M."/>
            <person name="Reinhardt R."/>
            <person name="Klages S."/>
            <person name="Muller R."/>
            <person name="Ronning C.M."/>
            <person name="Nierman W.C."/>
            <person name="Sogaard-Andersen L."/>
        </authorList>
    </citation>
    <scope>NUCLEOTIDE SEQUENCE [LARGE SCALE GENOMIC DNA]</scope>
    <source>
        <strain evidence="2 3">DW4/3-1</strain>
    </source>
</reference>
<sequence length="85" mass="9023">MGERALGEGDHRAVSLKDPRTGMAVLRNHSYGPQRPTAAAAQNKKAEVDIVALLIAHAQAPLPMEPRVGPRSHPAAPSYAPGHRC</sequence>
<dbReference type="EMBL" id="CP002271">
    <property type="protein sequence ID" value="ADO75266.1"/>
    <property type="molecule type" value="Genomic_DNA"/>
</dbReference>
<feature type="compositionally biased region" description="Basic and acidic residues" evidence="1">
    <location>
        <begin position="1"/>
        <end position="20"/>
    </location>
</feature>
<dbReference type="Proteomes" id="UP000001351">
    <property type="component" value="Chromosome"/>
</dbReference>
<protein>
    <submittedName>
        <fullName evidence="2">Uncharacterized protein</fullName>
    </submittedName>
</protein>
<keyword evidence="3" id="KW-1185">Reference proteome</keyword>
<feature type="region of interest" description="Disordered" evidence="1">
    <location>
        <begin position="63"/>
        <end position="85"/>
    </location>
</feature>
<organism evidence="2 3">
    <name type="scientific">Stigmatella aurantiaca (strain DW4/3-1)</name>
    <dbReference type="NCBI Taxonomy" id="378806"/>
    <lineage>
        <taxon>Bacteria</taxon>
        <taxon>Pseudomonadati</taxon>
        <taxon>Myxococcota</taxon>
        <taxon>Myxococcia</taxon>
        <taxon>Myxococcales</taxon>
        <taxon>Cystobacterineae</taxon>
        <taxon>Archangiaceae</taxon>
        <taxon>Stigmatella</taxon>
    </lineage>
</organism>
<proteinExistence type="predicted"/>
<evidence type="ECO:0000313" key="2">
    <source>
        <dbReference type="EMBL" id="ADO75266.1"/>
    </source>
</evidence>
<evidence type="ECO:0000256" key="1">
    <source>
        <dbReference type="SAM" id="MobiDB-lite"/>
    </source>
</evidence>
<dbReference type="HOGENOM" id="CLU_2511108_0_0_7"/>
<dbReference type="KEGG" id="sur:STAUR_7511"/>
<gene>
    <name evidence="2" type="ordered locus">STAUR_7511</name>
</gene>
<name>E3FG07_STIAD</name>